<feature type="region of interest" description="Disordered" evidence="10">
    <location>
        <begin position="1"/>
        <end position="25"/>
    </location>
</feature>
<keyword evidence="3 9" id="KW-0812">Transmembrane</keyword>
<dbReference type="OMA" id="CHLWIFN"/>
<evidence type="ECO:0000256" key="9">
    <source>
        <dbReference type="RuleBase" id="RU000688"/>
    </source>
</evidence>
<comment type="similarity">
    <text evidence="9">Belongs to the G-protein coupled receptor 1 family.</text>
</comment>
<feature type="transmembrane region" description="Helical" evidence="11">
    <location>
        <begin position="111"/>
        <end position="132"/>
    </location>
</feature>
<reference evidence="14" key="2">
    <citation type="journal article" date="2007" name="PLoS Biol.">
        <title>Survey sequencing and comparative analysis of the elephant shark (Callorhinchus milii) genome.</title>
        <authorList>
            <person name="Venkatesh B."/>
            <person name="Kirkness E.F."/>
            <person name="Loh Y.H."/>
            <person name="Halpern A.L."/>
            <person name="Lee A.P."/>
            <person name="Johnson J."/>
            <person name="Dandona N."/>
            <person name="Viswanathan L.D."/>
            <person name="Tay A."/>
            <person name="Venter J.C."/>
            <person name="Strausberg R.L."/>
            <person name="Brenner S."/>
        </authorList>
    </citation>
    <scope>NUCLEOTIDE SEQUENCE [LARGE SCALE GENOMIC DNA]</scope>
</reference>
<dbReference type="Gene3D" id="1.20.1070.10">
    <property type="entry name" value="Rhodopsin 7-helix transmembrane proteins"/>
    <property type="match status" value="1"/>
</dbReference>
<keyword evidence="7 9" id="KW-0675">Receptor</keyword>
<evidence type="ECO:0000256" key="11">
    <source>
        <dbReference type="SAM" id="Phobius"/>
    </source>
</evidence>
<feature type="transmembrane region" description="Helical" evidence="11">
    <location>
        <begin position="202"/>
        <end position="224"/>
    </location>
</feature>
<dbReference type="InterPro" id="IPR005466">
    <property type="entry name" value="P2Y14_rcpt"/>
</dbReference>
<dbReference type="InterPro" id="IPR017452">
    <property type="entry name" value="GPCR_Rhodpsn_7TM"/>
</dbReference>
<evidence type="ECO:0000313" key="14">
    <source>
        <dbReference type="Proteomes" id="UP000314986"/>
    </source>
</evidence>
<evidence type="ECO:0000256" key="8">
    <source>
        <dbReference type="ARBA" id="ARBA00023224"/>
    </source>
</evidence>
<dbReference type="Pfam" id="PF00001">
    <property type="entry name" value="7tm_1"/>
    <property type="match status" value="1"/>
</dbReference>
<proteinExistence type="inferred from homology"/>
<dbReference type="PANTHER" id="PTHR24233">
    <property type="entry name" value="P2Y PURINOCEPTOR-RELATED G-PROTEIN COUPLED RECEPTOR"/>
    <property type="match status" value="1"/>
</dbReference>
<feature type="transmembrane region" description="Helical" evidence="11">
    <location>
        <begin position="38"/>
        <end position="64"/>
    </location>
</feature>
<keyword evidence="14" id="KW-1185">Reference proteome</keyword>
<name>A0A4W3IAG3_CALMI</name>
<dbReference type="PANTHER" id="PTHR24233:SF9">
    <property type="match status" value="1"/>
</dbReference>
<evidence type="ECO:0000256" key="4">
    <source>
        <dbReference type="ARBA" id="ARBA00022989"/>
    </source>
</evidence>
<evidence type="ECO:0000259" key="12">
    <source>
        <dbReference type="PROSITE" id="PS50262"/>
    </source>
</evidence>
<organism evidence="13 14">
    <name type="scientific">Callorhinchus milii</name>
    <name type="common">Ghost shark</name>
    <dbReference type="NCBI Taxonomy" id="7868"/>
    <lineage>
        <taxon>Eukaryota</taxon>
        <taxon>Metazoa</taxon>
        <taxon>Chordata</taxon>
        <taxon>Craniata</taxon>
        <taxon>Vertebrata</taxon>
        <taxon>Chondrichthyes</taxon>
        <taxon>Holocephali</taxon>
        <taxon>Chimaeriformes</taxon>
        <taxon>Callorhinchidae</taxon>
        <taxon>Callorhinchus</taxon>
    </lineage>
</organism>
<dbReference type="PRINTS" id="PR01157">
    <property type="entry name" value="P2YPURNOCPTR"/>
</dbReference>
<comment type="subcellular location">
    <subcellularLocation>
        <location evidence="1">Cell membrane</location>
        <topology evidence="1">Multi-pass membrane protein</topology>
    </subcellularLocation>
</comment>
<evidence type="ECO:0000256" key="1">
    <source>
        <dbReference type="ARBA" id="ARBA00004651"/>
    </source>
</evidence>
<dbReference type="GO" id="GO:0005886">
    <property type="term" value="C:plasma membrane"/>
    <property type="evidence" value="ECO:0007669"/>
    <property type="project" value="UniProtKB-SubCell"/>
</dbReference>
<dbReference type="GeneTree" id="ENSGT01110000267255"/>
<evidence type="ECO:0000256" key="3">
    <source>
        <dbReference type="ARBA" id="ARBA00022692"/>
    </source>
</evidence>
<reference evidence="13" key="5">
    <citation type="submission" date="2025-09" db="UniProtKB">
        <authorList>
            <consortium name="Ensembl"/>
        </authorList>
    </citation>
    <scope>IDENTIFICATION</scope>
</reference>
<feature type="transmembrane region" description="Helical" evidence="11">
    <location>
        <begin position="292"/>
        <end position="311"/>
    </location>
</feature>
<dbReference type="PRINTS" id="PR01655">
    <property type="entry name" value="UDPGLUCOSER"/>
</dbReference>
<reference evidence="14" key="3">
    <citation type="journal article" date="2014" name="Nature">
        <title>Elephant shark genome provides unique insights into gnathostome evolution.</title>
        <authorList>
            <consortium name="International Elephant Shark Genome Sequencing Consortium"/>
            <person name="Venkatesh B."/>
            <person name="Lee A.P."/>
            <person name="Ravi V."/>
            <person name="Maurya A.K."/>
            <person name="Lian M.M."/>
            <person name="Swann J.B."/>
            <person name="Ohta Y."/>
            <person name="Flajnik M.F."/>
            <person name="Sutoh Y."/>
            <person name="Kasahara M."/>
            <person name="Hoon S."/>
            <person name="Gangu V."/>
            <person name="Roy S.W."/>
            <person name="Irimia M."/>
            <person name="Korzh V."/>
            <person name="Kondrychyn I."/>
            <person name="Lim Z.W."/>
            <person name="Tay B.H."/>
            <person name="Tohari S."/>
            <person name="Kong K.W."/>
            <person name="Ho S."/>
            <person name="Lorente-Galdos B."/>
            <person name="Quilez J."/>
            <person name="Marques-Bonet T."/>
            <person name="Raney B.J."/>
            <person name="Ingham P.W."/>
            <person name="Tay A."/>
            <person name="Hillier L.W."/>
            <person name="Minx P."/>
            <person name="Boehm T."/>
            <person name="Wilson R.K."/>
            <person name="Brenner S."/>
            <person name="Warren W.C."/>
        </authorList>
    </citation>
    <scope>NUCLEOTIDE SEQUENCE [LARGE SCALE GENOMIC DNA]</scope>
</reference>
<protein>
    <recommendedName>
        <fullName evidence="12">G-protein coupled receptors family 1 profile domain-containing protein</fullName>
    </recommendedName>
</protein>
<dbReference type="Ensembl" id="ENSCMIT00000024868.1">
    <property type="protein sequence ID" value="ENSCMIP00000024461.1"/>
    <property type="gene ID" value="ENSCMIG00000010843.1"/>
</dbReference>
<sequence>LTRAKRRMNESDAVMNSSSSTGPESNCNPRANIIATQVVIPFCYFLIFVGGLVLNMGAAWTFYYVSNRSSFVIYLKCIVLADLLETITLPFKILADSKLGPWHLKAFVCRYSAVLFYISMYTGLIFLGLISFDRFLKIMKPTKTYLPQKVRFAKALSVIVWLLMFLLALPNSILTNQPITKDNAARCMQLKSPLGKEWHKQVIHICMTIFWINLVLHIVFYASISRRIYLSYKTFQQDPSKVKKVANRNIFSILVVFILCFVPYHFCRLYFDKTREHSDCRLRTTWHYLKEAATVLCAANVCLDPIIYLLLCKAFSKALLAQGRVVSTSSEGSNY</sequence>
<keyword evidence="8 9" id="KW-0807">Transducer</keyword>
<keyword evidence="5 9" id="KW-0297">G-protein coupled receptor</keyword>
<feature type="domain" description="G-protein coupled receptors family 1 profile" evidence="12">
    <location>
        <begin position="51"/>
        <end position="308"/>
    </location>
</feature>
<accession>A0A4W3IAG3</accession>
<feature type="transmembrane region" description="Helical" evidence="11">
    <location>
        <begin position="245"/>
        <end position="266"/>
    </location>
</feature>
<dbReference type="InParanoid" id="A0A4W3IAG3"/>
<dbReference type="PRINTS" id="PR00237">
    <property type="entry name" value="GPCRRHODOPSN"/>
</dbReference>
<evidence type="ECO:0000256" key="7">
    <source>
        <dbReference type="ARBA" id="ARBA00023170"/>
    </source>
</evidence>
<keyword evidence="6 11" id="KW-0472">Membrane</keyword>
<dbReference type="AlphaFoldDB" id="A0A4W3IAG3"/>
<feature type="compositionally biased region" description="Polar residues" evidence="10">
    <location>
        <begin position="14"/>
        <end position="25"/>
    </location>
</feature>
<dbReference type="PROSITE" id="PS00237">
    <property type="entry name" value="G_PROTEIN_RECEP_F1_1"/>
    <property type="match status" value="1"/>
</dbReference>
<feature type="transmembrane region" description="Helical" evidence="11">
    <location>
        <begin position="152"/>
        <end position="173"/>
    </location>
</feature>
<keyword evidence="4 11" id="KW-1133">Transmembrane helix</keyword>
<evidence type="ECO:0000313" key="13">
    <source>
        <dbReference type="Ensembl" id="ENSCMIP00000024461.1"/>
    </source>
</evidence>
<keyword evidence="2" id="KW-1003">Cell membrane</keyword>
<dbReference type="SUPFAM" id="SSF81321">
    <property type="entry name" value="Family A G protein-coupled receptor-like"/>
    <property type="match status" value="1"/>
</dbReference>
<evidence type="ECO:0000256" key="2">
    <source>
        <dbReference type="ARBA" id="ARBA00022475"/>
    </source>
</evidence>
<dbReference type="GO" id="GO:0045028">
    <property type="term" value="F:G protein-coupled purinergic nucleotide receptor activity"/>
    <property type="evidence" value="ECO:0007669"/>
    <property type="project" value="InterPro"/>
</dbReference>
<dbReference type="Proteomes" id="UP000314986">
    <property type="component" value="Unassembled WGS sequence"/>
</dbReference>
<evidence type="ECO:0000256" key="10">
    <source>
        <dbReference type="SAM" id="MobiDB-lite"/>
    </source>
</evidence>
<evidence type="ECO:0000256" key="5">
    <source>
        <dbReference type="ARBA" id="ARBA00023040"/>
    </source>
</evidence>
<evidence type="ECO:0000256" key="6">
    <source>
        <dbReference type="ARBA" id="ARBA00023136"/>
    </source>
</evidence>
<reference evidence="13" key="4">
    <citation type="submission" date="2025-08" db="UniProtKB">
        <authorList>
            <consortium name="Ensembl"/>
        </authorList>
    </citation>
    <scope>IDENTIFICATION</scope>
</reference>
<reference evidence="14" key="1">
    <citation type="journal article" date="2006" name="Science">
        <title>Ancient noncoding elements conserved in the human genome.</title>
        <authorList>
            <person name="Venkatesh B."/>
            <person name="Kirkness E.F."/>
            <person name="Loh Y.H."/>
            <person name="Halpern A.L."/>
            <person name="Lee A.P."/>
            <person name="Johnson J."/>
            <person name="Dandona N."/>
            <person name="Viswanathan L.D."/>
            <person name="Tay A."/>
            <person name="Venter J.C."/>
            <person name="Strausberg R.L."/>
            <person name="Brenner S."/>
        </authorList>
    </citation>
    <scope>NUCLEOTIDE SEQUENCE [LARGE SCALE GENOMIC DNA]</scope>
</reference>
<dbReference type="InterPro" id="IPR000276">
    <property type="entry name" value="GPCR_Rhodpsn"/>
</dbReference>
<dbReference type="PROSITE" id="PS50262">
    <property type="entry name" value="G_PROTEIN_RECEP_F1_2"/>
    <property type="match status" value="1"/>
</dbReference>